<reference evidence="2 3" key="1">
    <citation type="submission" date="2024-01" db="EMBL/GenBank/DDBJ databases">
        <authorList>
            <person name="Deng Y."/>
            <person name="Su J."/>
        </authorList>
    </citation>
    <scope>NUCLEOTIDE SEQUENCE [LARGE SCALE GENOMIC DNA]</scope>
    <source>
        <strain evidence="2 3">CPCC 100088</strain>
    </source>
</reference>
<sequence>MIRIFSPAILGLGALAFLAACGTPQERCIGRSTKEIRVLNGLLEEVNSNLARGYAWESYEVERSRYTVCGYDEHVTKDGKKIRRPYHCWQDYTETLQRRVPIDPASETRKRDGLVAKIKSLEPQARANIAACKVTYPETES</sequence>
<organism evidence="2 3">
    <name type="scientific">Thioclava kandeliae</name>
    <dbReference type="NCBI Taxonomy" id="3070818"/>
    <lineage>
        <taxon>Bacteria</taxon>
        <taxon>Pseudomonadati</taxon>
        <taxon>Pseudomonadota</taxon>
        <taxon>Alphaproteobacteria</taxon>
        <taxon>Rhodobacterales</taxon>
        <taxon>Paracoccaceae</taxon>
        <taxon>Thioclava</taxon>
    </lineage>
</organism>
<comment type="caution">
    <text evidence="2">The sequence shown here is derived from an EMBL/GenBank/DDBJ whole genome shotgun (WGS) entry which is preliminary data.</text>
</comment>
<dbReference type="Proteomes" id="UP001438953">
    <property type="component" value="Unassembled WGS sequence"/>
</dbReference>
<name>A0ABV1SD70_9RHOB</name>
<feature type="chain" id="PRO_5046514178" evidence="1">
    <location>
        <begin position="20"/>
        <end position="141"/>
    </location>
</feature>
<keyword evidence="3" id="KW-1185">Reference proteome</keyword>
<evidence type="ECO:0000313" key="2">
    <source>
        <dbReference type="EMBL" id="MER5170860.1"/>
    </source>
</evidence>
<feature type="signal peptide" evidence="1">
    <location>
        <begin position="1"/>
        <end position="19"/>
    </location>
</feature>
<proteinExistence type="predicted"/>
<evidence type="ECO:0000313" key="3">
    <source>
        <dbReference type="Proteomes" id="UP001438953"/>
    </source>
</evidence>
<dbReference type="PROSITE" id="PS51257">
    <property type="entry name" value="PROKAR_LIPOPROTEIN"/>
    <property type="match status" value="1"/>
</dbReference>
<dbReference type="EMBL" id="JAYWLC010000002">
    <property type="protein sequence ID" value="MER5170860.1"/>
    <property type="molecule type" value="Genomic_DNA"/>
</dbReference>
<keyword evidence="1" id="KW-0732">Signal</keyword>
<reference evidence="2 3" key="2">
    <citation type="submission" date="2024-06" db="EMBL/GenBank/DDBJ databases">
        <title>Thioclava kandeliae sp. nov. from a rhizosphere soil sample of Kandelia candel in a mangrove.</title>
        <authorList>
            <person name="Mu T."/>
        </authorList>
    </citation>
    <scope>NUCLEOTIDE SEQUENCE [LARGE SCALE GENOMIC DNA]</scope>
    <source>
        <strain evidence="2 3">CPCC 100088</strain>
    </source>
</reference>
<evidence type="ECO:0000256" key="1">
    <source>
        <dbReference type="SAM" id="SignalP"/>
    </source>
</evidence>
<protein>
    <submittedName>
        <fullName evidence="2">Uncharacterized protein</fullName>
    </submittedName>
</protein>
<accession>A0ABV1SD70</accession>
<dbReference type="RefSeq" id="WP_339113533.1">
    <property type="nucleotide sequence ID" value="NZ_JAYWLC010000002.1"/>
</dbReference>
<gene>
    <name evidence="2" type="ORF">VSX56_03645</name>
</gene>